<comment type="caution">
    <text evidence="2">The sequence shown here is derived from an EMBL/GenBank/DDBJ whole genome shotgun (WGS) entry which is preliminary data.</text>
</comment>
<name>A0A074NGB7_9SPHN</name>
<gene>
    <name evidence="2" type="ORF">EH32_10465</name>
</gene>
<protein>
    <recommendedName>
        <fullName evidence="1">DUF5672 domain-containing protein</fullName>
    </recommendedName>
</protein>
<evidence type="ECO:0000313" key="3">
    <source>
        <dbReference type="Proteomes" id="UP000027866"/>
    </source>
</evidence>
<sequence length="258" mass="28999">MHLDNVTACAVSSTNVEATILALEASLEQAQFCETLLFTDADLSALCIDVSPQIRLVPISKISSSQEYSDFILNRLVEHIRSDYCLIMQWDGHVLDANRWSPEFLEYDYIGASWPQFVDGYTVGNGGFSLRSRRLMEACRQPQFEAHHPEDLAICRTNRAWLEDCGMQFAPVELADAFAAERAGDPASSFGYHGVFLMPQALGIERFWDIYLTLDERTAVRHDFSVLFKAVLKGNNPVSRALVLTGRHFGDIADVRRS</sequence>
<keyword evidence="3" id="KW-1185">Reference proteome</keyword>
<dbReference type="OrthoDB" id="7391526at2"/>
<feature type="domain" description="DUF5672" evidence="1">
    <location>
        <begin position="53"/>
        <end position="193"/>
    </location>
</feature>
<dbReference type="AlphaFoldDB" id="A0A074NGB7"/>
<dbReference type="Pfam" id="PF18922">
    <property type="entry name" value="DUF5672"/>
    <property type="match status" value="1"/>
</dbReference>
<reference evidence="2 3" key="1">
    <citation type="submission" date="2014-04" db="EMBL/GenBank/DDBJ databases">
        <title>A comprehensive comparison of genomes of Erythrobacter spp. Strains.</title>
        <authorList>
            <person name="Zheng Q."/>
        </authorList>
    </citation>
    <scope>NUCLEOTIDE SEQUENCE [LARGE SCALE GENOMIC DNA]</scope>
    <source>
        <strain evidence="2 3">DSM 8509</strain>
    </source>
</reference>
<dbReference type="InterPro" id="IPR043729">
    <property type="entry name" value="DUF5672"/>
</dbReference>
<dbReference type="EMBL" id="JMIX01000005">
    <property type="protein sequence ID" value="KEO96642.1"/>
    <property type="molecule type" value="Genomic_DNA"/>
</dbReference>
<evidence type="ECO:0000313" key="2">
    <source>
        <dbReference type="EMBL" id="KEO96642.1"/>
    </source>
</evidence>
<evidence type="ECO:0000259" key="1">
    <source>
        <dbReference type="Pfam" id="PF18922"/>
    </source>
</evidence>
<proteinExistence type="predicted"/>
<dbReference type="Proteomes" id="UP000027866">
    <property type="component" value="Unassembled WGS sequence"/>
</dbReference>
<organism evidence="2 3">
    <name type="scientific">Erythrobacter litoralis</name>
    <dbReference type="NCBI Taxonomy" id="39960"/>
    <lineage>
        <taxon>Bacteria</taxon>
        <taxon>Pseudomonadati</taxon>
        <taxon>Pseudomonadota</taxon>
        <taxon>Alphaproteobacteria</taxon>
        <taxon>Sphingomonadales</taxon>
        <taxon>Erythrobacteraceae</taxon>
        <taxon>Erythrobacter/Porphyrobacter group</taxon>
        <taxon>Erythrobacter</taxon>
    </lineage>
</organism>
<accession>A0A074NGB7</accession>